<dbReference type="InterPro" id="IPR050930">
    <property type="entry name" value="MFS_Vesicular_Transporter"/>
</dbReference>
<feature type="transmembrane region" description="Helical" evidence="6">
    <location>
        <begin position="267"/>
        <end position="287"/>
    </location>
</feature>
<keyword evidence="2" id="KW-0813">Transport</keyword>
<keyword evidence="5 6" id="KW-0472">Membrane</keyword>
<keyword evidence="3 6" id="KW-0812">Transmembrane</keyword>
<dbReference type="STRING" id="4829.A0A163LTK8"/>
<evidence type="ECO:0000256" key="4">
    <source>
        <dbReference type="ARBA" id="ARBA00022989"/>
    </source>
</evidence>
<evidence type="ECO:0000313" key="8">
    <source>
        <dbReference type="EMBL" id="SAL96468.1"/>
    </source>
</evidence>
<name>A0A163LTK8_ABSGL</name>
<dbReference type="Pfam" id="PF07690">
    <property type="entry name" value="MFS_1"/>
    <property type="match status" value="1"/>
</dbReference>
<feature type="transmembrane region" description="Helical" evidence="6">
    <location>
        <begin position="25"/>
        <end position="47"/>
    </location>
</feature>
<evidence type="ECO:0000256" key="2">
    <source>
        <dbReference type="ARBA" id="ARBA00022448"/>
    </source>
</evidence>
<feature type="transmembrane region" description="Helical" evidence="6">
    <location>
        <begin position="347"/>
        <end position="374"/>
    </location>
</feature>
<gene>
    <name evidence="8" type="primary">ABSGL_01880.1 scaffold 2522</name>
</gene>
<feature type="transmembrane region" description="Helical" evidence="6">
    <location>
        <begin position="114"/>
        <end position="138"/>
    </location>
</feature>
<dbReference type="EMBL" id="LT551130">
    <property type="protein sequence ID" value="SAL96468.1"/>
    <property type="molecule type" value="Genomic_DNA"/>
</dbReference>
<dbReference type="InParanoid" id="A0A163LTK8"/>
<dbReference type="OMA" id="TRTPEVW"/>
<feature type="transmembrane region" description="Helical" evidence="6">
    <location>
        <begin position="293"/>
        <end position="312"/>
    </location>
</feature>
<protein>
    <recommendedName>
        <fullName evidence="7">Major facilitator superfamily (MFS) profile domain-containing protein</fullName>
    </recommendedName>
</protein>
<evidence type="ECO:0000256" key="3">
    <source>
        <dbReference type="ARBA" id="ARBA00022692"/>
    </source>
</evidence>
<evidence type="ECO:0000259" key="7">
    <source>
        <dbReference type="PROSITE" id="PS50850"/>
    </source>
</evidence>
<sequence>MIVYGVVIPCLPKVVLDRLGGDSRMVGFLCGSYAFGLLVSTPIFAILSDRYCNRRYPTMAGMLGLVVSTLGFAFADTYSVLVIARVAQGVAGGASWAIGLSMIADVFPSERLGVVMGTVMSAHCVGFTIGPVIGGFLYDYYGFQAPFLFCAAVATLDILAIFCIEEPLVVADQLKKRQMEHKQRNKKLSEEEHANPFATSVNGPNEPAVVMEKKVALFSLMKHRRVLTCVLVTIVSSSVFSGIEPSLPIYLQDTYHCSPATIGCRRIVSIVGIAMMAIACPLIALTYSSVYMLIPPLMIFGVSGPVISTPVLPSMSEIVKGMGGNAYAQGKNKGEIWTKETNSPSFLFFWLAYALYNMAYGLGMFLGPVFAGFVVAKYDFGTLMTIFSGILLACGLVAIEWGSMARIWINGE</sequence>
<dbReference type="SUPFAM" id="SSF103473">
    <property type="entry name" value="MFS general substrate transporter"/>
    <property type="match status" value="1"/>
</dbReference>
<evidence type="ECO:0000256" key="5">
    <source>
        <dbReference type="ARBA" id="ARBA00023136"/>
    </source>
</evidence>
<dbReference type="InterPro" id="IPR020846">
    <property type="entry name" value="MFS_dom"/>
</dbReference>
<keyword evidence="9" id="KW-1185">Reference proteome</keyword>
<accession>A0A163LTK8</accession>
<organism evidence="8">
    <name type="scientific">Absidia glauca</name>
    <name type="common">Pin mould</name>
    <dbReference type="NCBI Taxonomy" id="4829"/>
    <lineage>
        <taxon>Eukaryota</taxon>
        <taxon>Fungi</taxon>
        <taxon>Fungi incertae sedis</taxon>
        <taxon>Mucoromycota</taxon>
        <taxon>Mucoromycotina</taxon>
        <taxon>Mucoromycetes</taxon>
        <taxon>Mucorales</taxon>
        <taxon>Cunninghamellaceae</taxon>
        <taxon>Absidia</taxon>
    </lineage>
</organism>
<dbReference type="CDD" id="cd17325">
    <property type="entry name" value="MFS_MdtG_SLC18_like"/>
    <property type="match status" value="1"/>
</dbReference>
<dbReference type="Gene3D" id="1.20.1250.20">
    <property type="entry name" value="MFS general substrate transporter like domains"/>
    <property type="match status" value="1"/>
</dbReference>
<comment type="subcellular location">
    <subcellularLocation>
        <location evidence="1">Membrane</location>
        <topology evidence="1">Multi-pass membrane protein</topology>
    </subcellularLocation>
</comment>
<keyword evidence="4 6" id="KW-1133">Transmembrane helix</keyword>
<dbReference type="PANTHER" id="PTHR23506:SF23">
    <property type="entry name" value="GH10249P"/>
    <property type="match status" value="1"/>
</dbReference>
<evidence type="ECO:0000256" key="1">
    <source>
        <dbReference type="ARBA" id="ARBA00004141"/>
    </source>
</evidence>
<dbReference type="PROSITE" id="PS50850">
    <property type="entry name" value="MFS"/>
    <property type="match status" value="1"/>
</dbReference>
<evidence type="ECO:0000313" key="9">
    <source>
        <dbReference type="Proteomes" id="UP000078561"/>
    </source>
</evidence>
<dbReference type="OrthoDB" id="5086884at2759"/>
<dbReference type="GO" id="GO:0022857">
    <property type="term" value="F:transmembrane transporter activity"/>
    <property type="evidence" value="ECO:0007669"/>
    <property type="project" value="InterPro"/>
</dbReference>
<feature type="transmembrane region" description="Helical" evidence="6">
    <location>
        <begin position="380"/>
        <end position="399"/>
    </location>
</feature>
<feature type="domain" description="Major facilitator superfamily (MFS) profile" evidence="7">
    <location>
        <begin position="1"/>
        <end position="406"/>
    </location>
</feature>
<feature type="transmembrane region" description="Helical" evidence="6">
    <location>
        <begin position="144"/>
        <end position="169"/>
    </location>
</feature>
<dbReference type="InterPro" id="IPR036259">
    <property type="entry name" value="MFS_trans_sf"/>
</dbReference>
<proteinExistence type="predicted"/>
<dbReference type="Proteomes" id="UP000078561">
    <property type="component" value="Unassembled WGS sequence"/>
</dbReference>
<dbReference type="GO" id="GO:0016020">
    <property type="term" value="C:membrane"/>
    <property type="evidence" value="ECO:0007669"/>
    <property type="project" value="UniProtKB-SubCell"/>
</dbReference>
<dbReference type="PANTHER" id="PTHR23506">
    <property type="entry name" value="GH10249P"/>
    <property type="match status" value="1"/>
</dbReference>
<evidence type="ECO:0000256" key="6">
    <source>
        <dbReference type="SAM" id="Phobius"/>
    </source>
</evidence>
<dbReference type="InterPro" id="IPR011701">
    <property type="entry name" value="MFS"/>
</dbReference>
<feature type="transmembrane region" description="Helical" evidence="6">
    <location>
        <begin position="59"/>
        <end position="80"/>
    </location>
</feature>
<feature type="transmembrane region" description="Helical" evidence="6">
    <location>
        <begin position="86"/>
        <end position="107"/>
    </location>
</feature>
<reference evidence="8" key="1">
    <citation type="submission" date="2016-04" db="EMBL/GenBank/DDBJ databases">
        <authorList>
            <person name="Evans L.H."/>
            <person name="Alamgir A."/>
            <person name="Owens N."/>
            <person name="Weber N.D."/>
            <person name="Virtaneva K."/>
            <person name="Barbian K."/>
            <person name="Babar A."/>
            <person name="Rosenke K."/>
        </authorList>
    </citation>
    <scope>NUCLEOTIDE SEQUENCE [LARGE SCALE GENOMIC DNA]</scope>
    <source>
        <strain evidence="8">CBS 101.48</strain>
    </source>
</reference>
<dbReference type="AlphaFoldDB" id="A0A163LTK8"/>